<protein>
    <recommendedName>
        <fullName evidence="4">Major facilitator superfamily (MFS) profile domain-containing protein</fullName>
    </recommendedName>
</protein>
<sequence length="99" mass="10061">MADTHSNADAIWLGVTQIIGYGTLYYSFSILAPNVAGDLQAPVEWIFGCISLALLAGGLVSPWAGGLADRVGAGRVMSIGSIGAAAALAAGWRGTPWPS</sequence>
<comment type="caution">
    <text evidence="2">The sequence shown here is derived from an EMBL/GenBank/DDBJ whole genome shotgun (WGS) entry which is preliminary data.</text>
</comment>
<dbReference type="RefSeq" id="WP_386834621.1">
    <property type="nucleotide sequence ID" value="NZ_JBHUNP010000001.1"/>
</dbReference>
<evidence type="ECO:0000313" key="2">
    <source>
        <dbReference type="EMBL" id="MFD2649178.1"/>
    </source>
</evidence>
<accession>A0ABW5QNB0</accession>
<keyword evidence="1" id="KW-1133">Transmembrane helix</keyword>
<dbReference type="EMBL" id="JBHUNP010000001">
    <property type="protein sequence ID" value="MFD2649178.1"/>
    <property type="molecule type" value="Genomic_DNA"/>
</dbReference>
<feature type="transmembrane region" description="Helical" evidence="1">
    <location>
        <begin position="12"/>
        <end position="33"/>
    </location>
</feature>
<dbReference type="InterPro" id="IPR036259">
    <property type="entry name" value="MFS_trans_sf"/>
</dbReference>
<evidence type="ECO:0000313" key="3">
    <source>
        <dbReference type="Proteomes" id="UP001597521"/>
    </source>
</evidence>
<name>A0ABW5QNB0_9HYPH</name>
<keyword evidence="1" id="KW-0812">Transmembrane</keyword>
<proteinExistence type="predicted"/>
<dbReference type="Proteomes" id="UP001597521">
    <property type="component" value="Unassembled WGS sequence"/>
</dbReference>
<keyword evidence="3" id="KW-1185">Reference proteome</keyword>
<organism evidence="2 3">
    <name type="scientific">Devosia albogilva</name>
    <dbReference type="NCBI Taxonomy" id="429726"/>
    <lineage>
        <taxon>Bacteria</taxon>
        <taxon>Pseudomonadati</taxon>
        <taxon>Pseudomonadota</taxon>
        <taxon>Alphaproteobacteria</taxon>
        <taxon>Hyphomicrobiales</taxon>
        <taxon>Devosiaceae</taxon>
        <taxon>Devosia</taxon>
    </lineage>
</organism>
<gene>
    <name evidence="2" type="ORF">ACFSX5_15415</name>
</gene>
<feature type="transmembrane region" description="Helical" evidence="1">
    <location>
        <begin position="45"/>
        <end position="64"/>
    </location>
</feature>
<keyword evidence="1" id="KW-0472">Membrane</keyword>
<dbReference type="Gene3D" id="1.20.1250.20">
    <property type="entry name" value="MFS general substrate transporter like domains"/>
    <property type="match status" value="1"/>
</dbReference>
<reference evidence="3" key="1">
    <citation type="journal article" date="2019" name="Int. J. Syst. Evol. Microbiol.">
        <title>The Global Catalogue of Microorganisms (GCM) 10K type strain sequencing project: providing services to taxonomists for standard genome sequencing and annotation.</title>
        <authorList>
            <consortium name="The Broad Institute Genomics Platform"/>
            <consortium name="The Broad Institute Genome Sequencing Center for Infectious Disease"/>
            <person name="Wu L."/>
            <person name="Ma J."/>
        </authorList>
    </citation>
    <scope>NUCLEOTIDE SEQUENCE [LARGE SCALE GENOMIC DNA]</scope>
    <source>
        <strain evidence="3">CCM 7427</strain>
    </source>
</reference>
<evidence type="ECO:0000256" key="1">
    <source>
        <dbReference type="SAM" id="Phobius"/>
    </source>
</evidence>
<evidence type="ECO:0008006" key="4">
    <source>
        <dbReference type="Google" id="ProtNLM"/>
    </source>
</evidence>
<dbReference type="SUPFAM" id="SSF103473">
    <property type="entry name" value="MFS general substrate transporter"/>
    <property type="match status" value="1"/>
</dbReference>